<evidence type="ECO:0000313" key="3">
    <source>
        <dbReference type="Proteomes" id="UP000187209"/>
    </source>
</evidence>
<dbReference type="PANTHER" id="PTHR43215:SF14">
    <property type="entry name" value="RADIAL SPOKE HEAD 1 HOMOLOG"/>
    <property type="match status" value="1"/>
</dbReference>
<reference evidence="2 3" key="1">
    <citation type="submission" date="2016-11" db="EMBL/GenBank/DDBJ databases">
        <title>The macronuclear genome of Stentor coeruleus: a giant cell with tiny introns.</title>
        <authorList>
            <person name="Slabodnick M."/>
            <person name="Ruby J.G."/>
            <person name="Reiff S.B."/>
            <person name="Swart E.C."/>
            <person name="Gosai S."/>
            <person name="Prabakaran S."/>
            <person name="Witkowska E."/>
            <person name="Larue G.E."/>
            <person name="Fisher S."/>
            <person name="Freeman R.M."/>
            <person name="Gunawardena J."/>
            <person name="Chu W."/>
            <person name="Stover N.A."/>
            <person name="Gregory B.D."/>
            <person name="Nowacki M."/>
            <person name="Derisi J."/>
            <person name="Roy S.W."/>
            <person name="Marshall W.F."/>
            <person name="Sood P."/>
        </authorList>
    </citation>
    <scope>NUCLEOTIDE SEQUENCE [LARGE SCALE GENOMIC DNA]</scope>
    <source>
        <strain evidence="2">WM001</strain>
    </source>
</reference>
<dbReference type="EMBL" id="MPUH01001505">
    <property type="protein sequence ID" value="OMJ67394.1"/>
    <property type="molecule type" value="Genomic_DNA"/>
</dbReference>
<dbReference type="InterPro" id="IPR003409">
    <property type="entry name" value="MORN"/>
</dbReference>
<organism evidence="2 3">
    <name type="scientific">Stentor coeruleus</name>
    <dbReference type="NCBI Taxonomy" id="5963"/>
    <lineage>
        <taxon>Eukaryota</taxon>
        <taxon>Sar</taxon>
        <taxon>Alveolata</taxon>
        <taxon>Ciliophora</taxon>
        <taxon>Postciliodesmatophora</taxon>
        <taxon>Heterotrichea</taxon>
        <taxon>Heterotrichida</taxon>
        <taxon>Stentoridae</taxon>
        <taxon>Stentor</taxon>
    </lineage>
</organism>
<dbReference type="OrthoDB" id="270720at2759"/>
<proteinExistence type="predicted"/>
<dbReference type="Gene3D" id="2.20.110.10">
    <property type="entry name" value="Histone H3 K4-specific methyltransferase SET7/9 N-terminal domain"/>
    <property type="match status" value="4"/>
</dbReference>
<evidence type="ECO:0008006" key="4">
    <source>
        <dbReference type="Google" id="ProtNLM"/>
    </source>
</evidence>
<dbReference type="SMART" id="SM00698">
    <property type="entry name" value="MORN"/>
    <property type="match status" value="14"/>
</dbReference>
<keyword evidence="3" id="KW-1185">Reference proteome</keyword>
<accession>A0A1R2AS89</accession>
<dbReference type="SUPFAM" id="SSF82185">
    <property type="entry name" value="Histone H3 K4-specific methyltransferase SET7/9 N-terminal domain"/>
    <property type="match status" value="5"/>
</dbReference>
<gene>
    <name evidence="2" type="ORF">SteCoe_35449</name>
</gene>
<evidence type="ECO:0000256" key="1">
    <source>
        <dbReference type="ARBA" id="ARBA00022737"/>
    </source>
</evidence>
<dbReference type="PANTHER" id="PTHR43215">
    <property type="entry name" value="RADIAL SPOKE HEAD 1 HOMOLOG"/>
    <property type="match status" value="1"/>
</dbReference>
<dbReference type="Pfam" id="PF02493">
    <property type="entry name" value="MORN"/>
    <property type="match status" value="12"/>
</dbReference>
<name>A0A1R2AS89_9CILI</name>
<dbReference type="Proteomes" id="UP000187209">
    <property type="component" value="Unassembled WGS sequence"/>
</dbReference>
<sequence>MGCCEALPERALYMNREDKNVYFVQYRGEEYLGQLKNGKRSGIGKLIIQIPNYCHAEWIIDRVYDGEWENDQFSGQGTYTYDKNTIYKGQWRRGRWHGQGELISIHGTYIGNWVNDIIEEHSKLLFKHGYIYEGEFGGNIDWYKRELIPISGKGYCQTPTGKMYFPVDYLPTFPTIGRIFLPEGKKLPSKTEKFDCLCITDSWKLFEGWLKFGEKEFLAVLEGNTKFPDLCHNLIGNGILYEPDTSFIKGFSKGFLDFYGYVHKYIYDKETYKGQYCYYHKSGYGICEYKNGAIYKGTWGSNDSGIGTLKYANGDVFKGKWYDDKFSSGEMKFNNGETFNGYIGRDSYSDYRKKLRGVYTYLNGDIYKGKYNNFKKHGNGIMFYADGSTYKGNWLEDERNGFGVFTSKTGWYYQGEWKNGKMEGVGLTSENPSKYFYYKNNEIISEFVPPGKESYEGEYIKGTLKHGYGTYTYANGDQYRGVWEYDIRKGDCEMIWANRQKYKGKWDKDKIKGHGTLKMTDGAIYSGVFDGIQNFTGTYTTPDGNDYNDKEMNYSYNNGMYYHGTLKDSLWHGQGNLKYPGGLEYSGNFENGLYHGNGEERYGKVNYKGEWDKGLKHGKGIYMDKYGNSFVKTIRL</sequence>
<protein>
    <recommendedName>
        <fullName evidence="4">MORN repeat-containing protein 5</fullName>
    </recommendedName>
</protein>
<keyword evidence="1" id="KW-0677">Repeat</keyword>
<comment type="caution">
    <text evidence="2">The sequence shown here is derived from an EMBL/GenBank/DDBJ whole genome shotgun (WGS) entry which is preliminary data.</text>
</comment>
<evidence type="ECO:0000313" key="2">
    <source>
        <dbReference type="EMBL" id="OMJ67394.1"/>
    </source>
</evidence>
<dbReference type="AlphaFoldDB" id="A0A1R2AS89"/>